<sequence>MHRPDIPTHVVKIVHNTVVVSVRKCKDFESSGQWNVTTEKDGKQKTTIFDAVMVCSGHHTDPYYPVESFPGIKKFRGQYFHSREYKNSDGYKGKRVVIVGMGNSAADIAVELSHTASQVFLSTRRGAWVLSRVFDDGYPWDHCYDTRFETFKRNSLPMSLLAHLTEKKMNTWFSHANYGLQPIDRYNFIFFS</sequence>
<evidence type="ECO:0000256" key="1">
    <source>
        <dbReference type="ARBA" id="ARBA00001974"/>
    </source>
</evidence>
<keyword evidence="5" id="KW-0521">NADP</keyword>
<accession>A0ABN9LK13</accession>
<dbReference type="EMBL" id="CAUEEQ010016126">
    <property type="protein sequence ID" value="CAJ0940032.1"/>
    <property type="molecule type" value="Genomic_DNA"/>
</dbReference>
<evidence type="ECO:0000256" key="8">
    <source>
        <dbReference type="RuleBase" id="RU361177"/>
    </source>
</evidence>
<evidence type="ECO:0000256" key="5">
    <source>
        <dbReference type="ARBA" id="ARBA00022857"/>
    </source>
</evidence>
<evidence type="ECO:0000256" key="3">
    <source>
        <dbReference type="ARBA" id="ARBA00022630"/>
    </source>
</evidence>
<organism evidence="9 10">
    <name type="scientific">Ranitomeya imitator</name>
    <name type="common">mimic poison frog</name>
    <dbReference type="NCBI Taxonomy" id="111125"/>
    <lineage>
        <taxon>Eukaryota</taxon>
        <taxon>Metazoa</taxon>
        <taxon>Chordata</taxon>
        <taxon>Craniata</taxon>
        <taxon>Vertebrata</taxon>
        <taxon>Euteleostomi</taxon>
        <taxon>Amphibia</taxon>
        <taxon>Batrachia</taxon>
        <taxon>Anura</taxon>
        <taxon>Neobatrachia</taxon>
        <taxon>Hyloidea</taxon>
        <taxon>Dendrobatidae</taxon>
        <taxon>Dendrobatinae</taxon>
        <taxon>Ranitomeya</taxon>
    </lineage>
</organism>
<evidence type="ECO:0000256" key="7">
    <source>
        <dbReference type="ARBA" id="ARBA00023033"/>
    </source>
</evidence>
<dbReference type="PRINTS" id="PR00370">
    <property type="entry name" value="FMOXYGENASE"/>
</dbReference>
<dbReference type="SUPFAM" id="SSF51905">
    <property type="entry name" value="FAD/NAD(P)-binding domain"/>
    <property type="match status" value="1"/>
</dbReference>
<comment type="caution">
    <text evidence="9">The sequence shown here is derived from an EMBL/GenBank/DDBJ whole genome shotgun (WGS) entry which is preliminary data.</text>
</comment>
<keyword evidence="4 8" id="KW-0274">FAD</keyword>
<dbReference type="InterPro" id="IPR036188">
    <property type="entry name" value="FAD/NAD-bd_sf"/>
</dbReference>
<dbReference type="Proteomes" id="UP001176940">
    <property type="component" value="Unassembled WGS sequence"/>
</dbReference>
<dbReference type="InterPro" id="IPR050346">
    <property type="entry name" value="FMO-like"/>
</dbReference>
<keyword evidence="7 8" id="KW-0503">Monooxygenase</keyword>
<keyword evidence="10" id="KW-1185">Reference proteome</keyword>
<evidence type="ECO:0000313" key="9">
    <source>
        <dbReference type="EMBL" id="CAJ0940032.1"/>
    </source>
</evidence>
<dbReference type="InterPro" id="IPR000960">
    <property type="entry name" value="Flavin_mOase"/>
</dbReference>
<dbReference type="InterPro" id="IPR020946">
    <property type="entry name" value="Flavin_mOase-like"/>
</dbReference>
<evidence type="ECO:0000313" key="10">
    <source>
        <dbReference type="Proteomes" id="UP001176940"/>
    </source>
</evidence>
<proteinExistence type="inferred from homology"/>
<comment type="cofactor">
    <cofactor evidence="1 8">
        <name>FAD</name>
        <dbReference type="ChEBI" id="CHEBI:57692"/>
    </cofactor>
</comment>
<dbReference type="Gene3D" id="3.50.50.60">
    <property type="entry name" value="FAD/NAD(P)-binding domain"/>
    <property type="match status" value="1"/>
</dbReference>
<evidence type="ECO:0000256" key="4">
    <source>
        <dbReference type="ARBA" id="ARBA00022827"/>
    </source>
</evidence>
<dbReference type="EC" id="1.-.-.-" evidence="8"/>
<name>A0ABN9LK13_9NEOB</name>
<reference evidence="9" key="1">
    <citation type="submission" date="2023-07" db="EMBL/GenBank/DDBJ databases">
        <authorList>
            <person name="Stuckert A."/>
        </authorList>
    </citation>
    <scope>NUCLEOTIDE SEQUENCE</scope>
</reference>
<protein>
    <recommendedName>
        <fullName evidence="8">Flavin-containing monooxygenase</fullName>
        <ecNumber evidence="8">1.-.-.-</ecNumber>
    </recommendedName>
</protein>
<dbReference type="PANTHER" id="PTHR23023">
    <property type="entry name" value="DIMETHYLANILINE MONOOXYGENASE"/>
    <property type="match status" value="1"/>
</dbReference>
<comment type="similarity">
    <text evidence="2 8">Belongs to the FMO family.</text>
</comment>
<dbReference type="Pfam" id="PF00743">
    <property type="entry name" value="FMO-like"/>
    <property type="match status" value="1"/>
</dbReference>
<evidence type="ECO:0000256" key="6">
    <source>
        <dbReference type="ARBA" id="ARBA00023002"/>
    </source>
</evidence>
<gene>
    <name evidence="9" type="ORF">RIMI_LOCUS8212429</name>
</gene>
<keyword evidence="3 8" id="KW-0285">Flavoprotein</keyword>
<evidence type="ECO:0000256" key="2">
    <source>
        <dbReference type="ARBA" id="ARBA00009183"/>
    </source>
</evidence>
<keyword evidence="6 8" id="KW-0560">Oxidoreductase</keyword>